<keyword evidence="3" id="KW-1185">Reference proteome</keyword>
<evidence type="ECO:0000313" key="3">
    <source>
        <dbReference type="Proteomes" id="UP000233458"/>
    </source>
</evidence>
<keyword evidence="1" id="KW-1133">Transmembrane helix</keyword>
<evidence type="ECO:0008006" key="4">
    <source>
        <dbReference type="Google" id="ProtNLM"/>
    </source>
</evidence>
<dbReference type="EMBL" id="CP024199">
    <property type="protein sequence ID" value="AUG52754.1"/>
    <property type="molecule type" value="Genomic_DNA"/>
</dbReference>
<evidence type="ECO:0000313" key="2">
    <source>
        <dbReference type="EMBL" id="AUG52754.1"/>
    </source>
</evidence>
<dbReference type="Pfam" id="PF06170">
    <property type="entry name" value="DUF983"/>
    <property type="match status" value="1"/>
</dbReference>
<proteinExistence type="predicted"/>
<gene>
    <name evidence="2" type="ORF">CSC3H3_08565</name>
</gene>
<dbReference type="RefSeq" id="WP_101284577.1">
    <property type="nucleotide sequence ID" value="NZ_CP024199.1"/>
</dbReference>
<keyword evidence="1" id="KW-0472">Membrane</keyword>
<name>A0ABN5FFM8_9PROT</name>
<evidence type="ECO:0000256" key="1">
    <source>
        <dbReference type="SAM" id="Phobius"/>
    </source>
</evidence>
<protein>
    <recommendedName>
        <fullName evidence="4">DUF983 domain-containing protein</fullName>
    </recommendedName>
</protein>
<feature type="transmembrane region" description="Helical" evidence="1">
    <location>
        <begin position="100"/>
        <end position="118"/>
    </location>
</feature>
<feature type="transmembrane region" description="Helical" evidence="1">
    <location>
        <begin position="68"/>
        <end position="88"/>
    </location>
</feature>
<sequence length="133" mass="14479">MTNAGEHDHATEYPAESGASRFFTGLRRGLRRKCPNCGHGLAFSGYLKIRETCDCCDHKLGEYRCDDAPPYFTIFIVGHIVVPGALAVEQSGSPSLELQLGIWIPVTLFLTLALLPFIKGGVLGVQWAMGIRG</sequence>
<dbReference type="Proteomes" id="UP000233458">
    <property type="component" value="Chromosome"/>
</dbReference>
<keyword evidence="1" id="KW-0812">Transmembrane</keyword>
<reference evidence="2 3" key="1">
    <citation type="submission" date="2017-10" db="EMBL/GenBank/DDBJ databases">
        <title>Biodiversity and function of Thalassospira species in the particle-attached aromatic-hydrocarbon-degrading consortia from the surface seawater of the China South Sea.</title>
        <authorList>
            <person name="Dong C."/>
            <person name="Liu R."/>
            <person name="Shao Z."/>
        </authorList>
    </citation>
    <scope>NUCLEOTIDE SEQUENCE [LARGE SCALE GENOMIC DNA]</scope>
    <source>
        <strain evidence="2 3">CSC3H3</strain>
    </source>
</reference>
<dbReference type="InterPro" id="IPR009325">
    <property type="entry name" value="DUF983"/>
</dbReference>
<organism evidence="2 3">
    <name type="scientific">Thalassospira marina</name>
    <dbReference type="NCBI Taxonomy" id="2048283"/>
    <lineage>
        <taxon>Bacteria</taxon>
        <taxon>Pseudomonadati</taxon>
        <taxon>Pseudomonadota</taxon>
        <taxon>Alphaproteobacteria</taxon>
        <taxon>Rhodospirillales</taxon>
        <taxon>Thalassospiraceae</taxon>
        <taxon>Thalassospira</taxon>
    </lineage>
</organism>
<accession>A0ABN5FFM8</accession>